<dbReference type="InterPro" id="IPR024079">
    <property type="entry name" value="MetalloPept_cat_dom_sf"/>
</dbReference>
<feature type="domain" description="Peptidase M3A/M3B catalytic" evidence="10">
    <location>
        <begin position="254"/>
        <end position="720"/>
    </location>
</feature>
<dbReference type="GO" id="GO:0005829">
    <property type="term" value="C:cytosol"/>
    <property type="evidence" value="ECO:0007669"/>
    <property type="project" value="UniProtKB-ARBA"/>
</dbReference>
<dbReference type="GO" id="GO:0046872">
    <property type="term" value="F:metal ion binding"/>
    <property type="evidence" value="ECO:0007669"/>
    <property type="project" value="UniProtKB-UniRule"/>
</dbReference>
<keyword evidence="6 9" id="KW-0482">Metalloprotease</keyword>
<dbReference type="Gene3D" id="1.10.1370.10">
    <property type="entry name" value="Neurolysin, domain 3"/>
    <property type="match status" value="1"/>
</dbReference>
<evidence type="ECO:0000256" key="3">
    <source>
        <dbReference type="ARBA" id="ARBA00022723"/>
    </source>
</evidence>
<evidence type="ECO:0000256" key="9">
    <source>
        <dbReference type="RuleBase" id="RU003435"/>
    </source>
</evidence>
<dbReference type="AlphaFoldDB" id="A0A158FA48"/>
<evidence type="ECO:0000256" key="2">
    <source>
        <dbReference type="ARBA" id="ARBA00022670"/>
    </source>
</evidence>
<evidence type="ECO:0000259" key="10">
    <source>
        <dbReference type="Pfam" id="PF01432"/>
    </source>
</evidence>
<accession>A0A158FA48</accession>
<keyword evidence="2 9" id="KW-0645">Protease</keyword>
<keyword evidence="13" id="KW-1185">Reference proteome</keyword>
<reference evidence="12" key="1">
    <citation type="submission" date="2016-01" db="EMBL/GenBank/DDBJ databases">
        <authorList>
            <person name="Peeters Charlotte."/>
        </authorList>
    </citation>
    <scope>NUCLEOTIDE SEQUENCE</scope>
    <source>
        <strain evidence="12">LMG 22936</strain>
    </source>
</reference>
<evidence type="ECO:0000313" key="13">
    <source>
        <dbReference type="Proteomes" id="UP000054717"/>
    </source>
</evidence>
<proteinExistence type="inferred from homology"/>
<dbReference type="InterPro" id="IPR024077">
    <property type="entry name" value="Neurolysin/TOP_dom2"/>
</dbReference>
<comment type="similarity">
    <text evidence="1 9">Belongs to the peptidase M3 family.</text>
</comment>
<dbReference type="Proteomes" id="UP000054717">
    <property type="component" value="Unassembled WGS sequence"/>
</dbReference>
<name>A0A158FA48_9BURK</name>
<dbReference type="InterPro" id="IPR045666">
    <property type="entry name" value="OpdA_N"/>
</dbReference>
<keyword evidence="4 9" id="KW-0378">Hydrolase</keyword>
<dbReference type="GO" id="GO:0006508">
    <property type="term" value="P:proteolysis"/>
    <property type="evidence" value="ECO:0007669"/>
    <property type="project" value="UniProtKB-KW"/>
</dbReference>
<evidence type="ECO:0000256" key="1">
    <source>
        <dbReference type="ARBA" id="ARBA00006040"/>
    </source>
</evidence>
<dbReference type="Pfam" id="PF19310">
    <property type="entry name" value="TOP_N"/>
    <property type="match status" value="1"/>
</dbReference>
<keyword evidence="3 9" id="KW-0479">Metal-binding</keyword>
<dbReference type="EMBL" id="FCNZ02000002">
    <property type="protein sequence ID" value="SAL16585.1"/>
    <property type="molecule type" value="Genomic_DNA"/>
</dbReference>
<dbReference type="SUPFAM" id="SSF55486">
    <property type="entry name" value="Metalloproteases ('zincins'), catalytic domain"/>
    <property type="match status" value="1"/>
</dbReference>
<dbReference type="Gene3D" id="3.40.390.10">
    <property type="entry name" value="Collagenase (Catalytic Domain)"/>
    <property type="match status" value="1"/>
</dbReference>
<evidence type="ECO:0000256" key="4">
    <source>
        <dbReference type="ARBA" id="ARBA00022801"/>
    </source>
</evidence>
<dbReference type="InterPro" id="IPR045090">
    <property type="entry name" value="Pept_M3A_M3B"/>
</dbReference>
<dbReference type="FunFam" id="3.40.390.10:FF:000009">
    <property type="entry name" value="Oligopeptidase A"/>
    <property type="match status" value="1"/>
</dbReference>
<feature type="domain" description="Oligopeptidase A N-terminal" evidence="11">
    <location>
        <begin position="78"/>
        <end position="181"/>
    </location>
</feature>
<gene>
    <name evidence="12" type="ORF">AWB66_00692</name>
</gene>
<dbReference type="CDD" id="cd06456">
    <property type="entry name" value="M3A_DCP"/>
    <property type="match status" value="1"/>
</dbReference>
<dbReference type="InterPro" id="IPR001567">
    <property type="entry name" value="Pept_M3A_M3B_dom"/>
</dbReference>
<keyword evidence="5 9" id="KW-0862">Zinc</keyword>
<dbReference type="GO" id="GO:0004222">
    <property type="term" value="F:metalloendopeptidase activity"/>
    <property type="evidence" value="ECO:0007669"/>
    <property type="project" value="UniProtKB-EC"/>
</dbReference>
<evidence type="ECO:0000313" key="12">
    <source>
        <dbReference type="EMBL" id="SAL16585.1"/>
    </source>
</evidence>
<comment type="caution">
    <text evidence="12">The sequence shown here is derived from an EMBL/GenBank/DDBJ whole genome shotgun (WGS) entry which is preliminary data.</text>
</comment>
<dbReference type="Pfam" id="PF01432">
    <property type="entry name" value="Peptidase_M3"/>
    <property type="match status" value="1"/>
</dbReference>
<sequence length="731" mass="81788">MNTGGRLAARPLHETGRAMSDTTLATSADQANPPNPLLDFSDLPRFGEIKPEHVTPALDELLAAAKAAVEHASAPDTPATWKDIVQSVESASERLSRAWSVAGHLNAVADTPELRAVYGENLPRVTEFWASVGQNLALYEKYKAIAAGDEFATLSPERRKILENSLRDFRLSGAELAEDRKPRFAQLQEEQAALSKAFSDHVLDATNAFAHFVTNERELAGLPEDVIQAAREAAQKDGKDGWKFTLHFPSYFPVMQYAEHRPLREAMYRAYVTRASELGAMYGDGKPEWDNTANVAENLKLRAEEAHTLGYQNFAEVSLAPKMAESPAQVMAFLEDLAKRARPHAENDWMELRAFAATELGMPELLPWDATFAAERLRQQRYSFSENEVKQYFPQEAVLKGLFKVTETLFGVSIRRDEAAVWHPDVRFFRVENQDGSMVAQFYLDLYAREGKRGGAWMDDARSRHKLAGGDVQTPVAYLTCNFSAPVGGKPACFTHDEVITLFHEFGHGLHHMLTRVDEMGVSGINGVEWDAVELPSQFMENFCWEWDVLTDMSAHVDTGAPLPRELFDKMLAAKNFQSGLGTLRQIVFSMFDMVLHTSYDPSRDEGKSVTDVAREINEKFHVVPQAPFSRWPNTFTHIFSGGYSAGYYSYKWAEVLSADAYAAFEEAAKLANRSVLDAETGIRYRREILEVGGSRPAMESFKAFRGREPNIDALLRHNGMTADAVHLRVD</sequence>
<evidence type="ECO:0000256" key="5">
    <source>
        <dbReference type="ARBA" id="ARBA00022833"/>
    </source>
</evidence>
<dbReference type="Gene3D" id="1.10.1370.40">
    <property type="match status" value="1"/>
</dbReference>
<protein>
    <recommendedName>
        <fullName evidence="8">oligopeptidase A</fullName>
        <ecNumber evidence="8">3.4.24.70</ecNumber>
    </recommendedName>
</protein>
<evidence type="ECO:0000256" key="8">
    <source>
        <dbReference type="ARBA" id="ARBA00026100"/>
    </source>
</evidence>
<dbReference type="PANTHER" id="PTHR11804:SF84">
    <property type="entry name" value="SACCHAROLYSIN"/>
    <property type="match status" value="1"/>
</dbReference>
<evidence type="ECO:0000256" key="6">
    <source>
        <dbReference type="ARBA" id="ARBA00023049"/>
    </source>
</evidence>
<dbReference type="InterPro" id="IPR034005">
    <property type="entry name" value="M3A_DCP"/>
</dbReference>
<comment type="catalytic activity">
    <reaction evidence="7">
        <text>Hydrolysis of oligopeptides, with broad specificity. Gly or Ala commonly occur as P1 or P1' residues, but more distant residues are also important, as is shown by the fact that Z-Gly-Pro-Gly-|-Gly-Pro-Ala is cleaved, but not Z-(Gly)(5).</text>
        <dbReference type="EC" id="3.4.24.70"/>
    </reaction>
</comment>
<evidence type="ECO:0000259" key="11">
    <source>
        <dbReference type="Pfam" id="PF19310"/>
    </source>
</evidence>
<dbReference type="EC" id="3.4.24.70" evidence="8"/>
<organism evidence="12 13">
    <name type="scientific">Caballeronia telluris</name>
    <dbReference type="NCBI Taxonomy" id="326475"/>
    <lineage>
        <taxon>Bacteria</taxon>
        <taxon>Pseudomonadati</taxon>
        <taxon>Pseudomonadota</taxon>
        <taxon>Betaproteobacteria</taxon>
        <taxon>Burkholderiales</taxon>
        <taxon>Burkholderiaceae</taxon>
        <taxon>Caballeronia</taxon>
    </lineage>
</organism>
<dbReference type="PANTHER" id="PTHR11804">
    <property type="entry name" value="PROTEASE M3 THIMET OLIGOPEPTIDASE-RELATED"/>
    <property type="match status" value="1"/>
</dbReference>
<dbReference type="STRING" id="326475.AWB66_00692"/>
<dbReference type="GO" id="GO:0006518">
    <property type="term" value="P:peptide metabolic process"/>
    <property type="evidence" value="ECO:0007669"/>
    <property type="project" value="TreeGrafter"/>
</dbReference>
<comment type="cofactor">
    <cofactor evidence="9">
        <name>Zn(2+)</name>
        <dbReference type="ChEBI" id="CHEBI:29105"/>
    </cofactor>
    <text evidence="9">Binds 1 zinc ion.</text>
</comment>
<evidence type="ECO:0000256" key="7">
    <source>
        <dbReference type="ARBA" id="ARBA00024603"/>
    </source>
</evidence>